<evidence type="ECO:0000313" key="6">
    <source>
        <dbReference type="EMBL" id="KAK0384624.1"/>
    </source>
</evidence>
<feature type="compositionally biased region" description="Polar residues" evidence="3">
    <location>
        <begin position="88"/>
        <end position="97"/>
    </location>
</feature>
<dbReference type="SUPFAM" id="SSF57701">
    <property type="entry name" value="Zn2/Cys6 DNA-binding domain"/>
    <property type="match status" value="1"/>
</dbReference>
<feature type="region of interest" description="Disordered" evidence="3">
    <location>
        <begin position="56"/>
        <end position="153"/>
    </location>
</feature>
<dbReference type="CDD" id="cd00067">
    <property type="entry name" value="GAL4"/>
    <property type="match status" value="1"/>
</dbReference>
<keyword evidence="4" id="KW-1133">Transmembrane helix</keyword>
<feature type="domain" description="Zn(2)-C6 fungal-type" evidence="5">
    <location>
        <begin position="17"/>
        <end position="54"/>
    </location>
</feature>
<dbReference type="Pfam" id="PF00172">
    <property type="entry name" value="Zn_clus"/>
    <property type="match status" value="1"/>
</dbReference>
<dbReference type="EMBL" id="JAPDFR010000008">
    <property type="protein sequence ID" value="KAK0384624.1"/>
    <property type="molecule type" value="Genomic_DNA"/>
</dbReference>
<protein>
    <recommendedName>
        <fullName evidence="5">Zn(2)-C6 fungal-type domain-containing protein</fullName>
    </recommendedName>
</protein>
<evidence type="ECO:0000256" key="1">
    <source>
        <dbReference type="ARBA" id="ARBA00022723"/>
    </source>
</evidence>
<dbReference type="PANTHER" id="PTHR31644">
    <property type="entry name" value="TRANSCRIPTIONAL ACTIVATOR ARO80-RELATED"/>
    <property type="match status" value="1"/>
</dbReference>
<dbReference type="InterPro" id="IPR001138">
    <property type="entry name" value="Zn2Cys6_DnaBD"/>
</dbReference>
<evidence type="ECO:0000259" key="5">
    <source>
        <dbReference type="PROSITE" id="PS50048"/>
    </source>
</evidence>
<accession>A0AA39GDP4</accession>
<dbReference type="CDD" id="cd12148">
    <property type="entry name" value="fungal_TF_MHR"/>
    <property type="match status" value="1"/>
</dbReference>
<dbReference type="GO" id="GO:0006351">
    <property type="term" value="P:DNA-templated transcription"/>
    <property type="evidence" value="ECO:0007669"/>
    <property type="project" value="InterPro"/>
</dbReference>
<evidence type="ECO:0000256" key="4">
    <source>
        <dbReference type="SAM" id="Phobius"/>
    </source>
</evidence>
<feature type="compositionally biased region" description="Polar residues" evidence="3">
    <location>
        <begin position="674"/>
        <end position="690"/>
    </location>
</feature>
<dbReference type="GO" id="GO:0003677">
    <property type="term" value="F:DNA binding"/>
    <property type="evidence" value="ECO:0007669"/>
    <property type="project" value="InterPro"/>
</dbReference>
<dbReference type="GO" id="GO:0008270">
    <property type="term" value="F:zinc ion binding"/>
    <property type="evidence" value="ECO:0007669"/>
    <property type="project" value="InterPro"/>
</dbReference>
<dbReference type="SMART" id="SM00906">
    <property type="entry name" value="Fungal_trans"/>
    <property type="match status" value="1"/>
</dbReference>
<keyword evidence="1" id="KW-0479">Metal-binding</keyword>
<dbReference type="PROSITE" id="PS50048">
    <property type="entry name" value="ZN2_CY6_FUNGAL_2"/>
    <property type="match status" value="1"/>
</dbReference>
<feature type="region of interest" description="Disordered" evidence="3">
    <location>
        <begin position="645"/>
        <end position="693"/>
    </location>
</feature>
<feature type="compositionally biased region" description="Basic and acidic residues" evidence="3">
    <location>
        <begin position="137"/>
        <end position="153"/>
    </location>
</feature>
<dbReference type="InterPro" id="IPR007219">
    <property type="entry name" value="XnlR_reg_dom"/>
</dbReference>
<keyword evidence="4" id="KW-0812">Transmembrane</keyword>
<dbReference type="Gene3D" id="4.10.240.10">
    <property type="entry name" value="Zn(2)-C6 fungal-type DNA-binding domain"/>
    <property type="match status" value="1"/>
</dbReference>
<keyword evidence="4" id="KW-0472">Membrane</keyword>
<organism evidence="6 7">
    <name type="scientific">Sarocladium strictum</name>
    <name type="common">Black bundle disease fungus</name>
    <name type="synonym">Acremonium strictum</name>
    <dbReference type="NCBI Taxonomy" id="5046"/>
    <lineage>
        <taxon>Eukaryota</taxon>
        <taxon>Fungi</taxon>
        <taxon>Dikarya</taxon>
        <taxon>Ascomycota</taxon>
        <taxon>Pezizomycotina</taxon>
        <taxon>Sordariomycetes</taxon>
        <taxon>Hypocreomycetidae</taxon>
        <taxon>Hypocreales</taxon>
        <taxon>Sarocladiaceae</taxon>
        <taxon>Sarocladium</taxon>
    </lineage>
</organism>
<comment type="caution">
    <text evidence="6">The sequence shown here is derived from an EMBL/GenBank/DDBJ whole genome shotgun (WGS) entry which is preliminary data.</text>
</comment>
<evidence type="ECO:0000256" key="3">
    <source>
        <dbReference type="SAM" id="MobiDB-lite"/>
    </source>
</evidence>
<gene>
    <name evidence="6" type="ORF">NLU13_8710</name>
</gene>
<dbReference type="InterPro" id="IPR052780">
    <property type="entry name" value="AAA_Catabolism_Regulators"/>
</dbReference>
<dbReference type="GO" id="GO:0005634">
    <property type="term" value="C:nucleus"/>
    <property type="evidence" value="ECO:0007669"/>
    <property type="project" value="TreeGrafter"/>
</dbReference>
<evidence type="ECO:0000313" key="7">
    <source>
        <dbReference type="Proteomes" id="UP001175261"/>
    </source>
</evidence>
<dbReference type="SMART" id="SM00066">
    <property type="entry name" value="GAL4"/>
    <property type="match status" value="1"/>
</dbReference>
<sequence>MPPDDSSLSAKNRVSRACVACRSRKTRCDLTEARGKPAQPPCRRCVEKNLSCVLATSRRGGKRIKGQRLSKVDRRNSHIQASPAALGTSRSHANNPGTDPHRDEQGYNENGGGGKPRQADEESEWSSSHMPSDIDAASDHDDSGESGEGESRGRLEGHITSADLLNPSDALDLLAQVANLDPQRQGEGQGDAESTNHDMAETVMGIETGTTQSIAYYPPISSGALSISGAAALLRSYYTNFHIFFPIAHKAVFEDAANLPEWIEKEQHLITAILTVVTKDDPTRQAIHDACARHMESLISKLTYAGSTDVGAVEALLILAEWAPQPPEDSSAIGTGKENQGSWMLVGLAVRLAYLQNLEQTTLTHGQEGVSEHVCRQRTVWAACYMSDRQVSIRLGKGFWSRGPGPSIALSAADFPLLRDQKLGSDNFAMLFQAHLEITQLFSNAHDILYSSAGHREQLYAGGEYVRYIDDLAAVLRGWKLAWGGSSFVPLAKASLMLSYHFLRLYINAFAFQANLHRAVRRARRRMSATAELKEPLFTDLAGAPDARFIYESIDAANSLLSLLNSYIDPETGLKYMPMKFYLYIIYAAVFLFKAIVSGAIKSSAAVGIRRAIQETILRLQRTSANRQSLGQRYARSLRLLSQKSLGRRKPRAENPGTPGSRGAATSSAAARTQQNAPQQEVTPTGSNDPGTDFDPFNSFWWRNLDSLGQFVTDDLVTLPTDGMMSTMGLDSGVDMVGVSSVDTTEWYNGLPPSGDMLM</sequence>
<feature type="compositionally biased region" description="Basic residues" evidence="3">
    <location>
        <begin position="59"/>
        <end position="68"/>
    </location>
</feature>
<keyword evidence="7" id="KW-1185">Reference proteome</keyword>
<dbReference type="GO" id="GO:0000981">
    <property type="term" value="F:DNA-binding transcription factor activity, RNA polymerase II-specific"/>
    <property type="evidence" value="ECO:0007669"/>
    <property type="project" value="InterPro"/>
</dbReference>
<dbReference type="AlphaFoldDB" id="A0AA39GDP4"/>
<dbReference type="Proteomes" id="UP001175261">
    <property type="component" value="Unassembled WGS sequence"/>
</dbReference>
<dbReference type="PANTHER" id="PTHR31644:SF1">
    <property type="entry name" value="ZN(II)2CYS6 TRANSCRIPTION FACTOR (EUROFUNG)"/>
    <property type="match status" value="1"/>
</dbReference>
<feature type="transmembrane region" description="Helical" evidence="4">
    <location>
        <begin position="581"/>
        <end position="601"/>
    </location>
</feature>
<evidence type="ECO:0000256" key="2">
    <source>
        <dbReference type="ARBA" id="ARBA00023242"/>
    </source>
</evidence>
<name>A0AA39GDP4_SARSR</name>
<feature type="compositionally biased region" description="Low complexity" evidence="3">
    <location>
        <begin position="657"/>
        <end position="673"/>
    </location>
</feature>
<proteinExistence type="predicted"/>
<reference evidence="6" key="1">
    <citation type="submission" date="2022-10" db="EMBL/GenBank/DDBJ databases">
        <title>Determination and structural analysis of whole genome sequence of Sarocladium strictum F4-1.</title>
        <authorList>
            <person name="Hu L."/>
            <person name="Jiang Y."/>
        </authorList>
    </citation>
    <scope>NUCLEOTIDE SEQUENCE</scope>
    <source>
        <strain evidence="6">F4-1</strain>
    </source>
</reference>
<dbReference type="InterPro" id="IPR036864">
    <property type="entry name" value="Zn2-C6_fun-type_DNA-bd_sf"/>
</dbReference>
<keyword evidence="2" id="KW-0539">Nucleus</keyword>